<organism evidence="1 2">
    <name type="scientific">Kwoniella newhampshirensis</name>
    <dbReference type="NCBI Taxonomy" id="1651941"/>
    <lineage>
        <taxon>Eukaryota</taxon>
        <taxon>Fungi</taxon>
        <taxon>Dikarya</taxon>
        <taxon>Basidiomycota</taxon>
        <taxon>Agaricomycotina</taxon>
        <taxon>Tremellomycetes</taxon>
        <taxon>Tremellales</taxon>
        <taxon>Cryptococcaceae</taxon>
        <taxon>Kwoniella</taxon>
    </lineage>
</organism>
<dbReference type="InterPro" id="IPR055334">
    <property type="entry name" value="PEX8-like"/>
</dbReference>
<dbReference type="PANTHER" id="PTHR39214">
    <property type="entry name" value="MICROBODY (PEROXISOME) BIOGENESIS PROTEIN PEROXIN 8 (EUROFUNG)"/>
    <property type="match status" value="1"/>
</dbReference>
<dbReference type="GeneID" id="92182105"/>
<accession>A0AAW0YW70</accession>
<dbReference type="RefSeq" id="XP_066801401.1">
    <property type="nucleotide sequence ID" value="XM_066947942.1"/>
</dbReference>
<dbReference type="KEGG" id="kne:92182105"/>
<gene>
    <name evidence="1" type="ORF">IAR55_004847</name>
</gene>
<evidence type="ECO:0000313" key="2">
    <source>
        <dbReference type="Proteomes" id="UP001388673"/>
    </source>
</evidence>
<reference evidence="1 2" key="1">
    <citation type="journal article" date="2024" name="bioRxiv">
        <title>Comparative genomics of Cryptococcus and Kwoniella reveals pathogenesis evolution and contrasting karyotype dynamics via intercentromeric recombination or chromosome fusion.</title>
        <authorList>
            <person name="Coelho M.A."/>
            <person name="David-Palma M."/>
            <person name="Shea T."/>
            <person name="Bowers K."/>
            <person name="McGinley-Smith S."/>
            <person name="Mohammad A.W."/>
            <person name="Gnirke A."/>
            <person name="Yurkov A.M."/>
            <person name="Nowrousian M."/>
            <person name="Sun S."/>
            <person name="Cuomo C.A."/>
            <person name="Heitman J."/>
        </authorList>
    </citation>
    <scope>NUCLEOTIDE SEQUENCE [LARGE SCALE GENOMIC DNA]</scope>
    <source>
        <strain evidence="1 2">CBS 13917</strain>
    </source>
</reference>
<keyword evidence="2" id="KW-1185">Reference proteome</keyword>
<proteinExistence type="predicted"/>
<protein>
    <submittedName>
        <fullName evidence="1">Uncharacterized protein</fullName>
    </submittedName>
</protein>
<dbReference type="Proteomes" id="UP001388673">
    <property type="component" value="Unassembled WGS sequence"/>
</dbReference>
<dbReference type="AlphaFoldDB" id="A0AAW0YW70"/>
<sequence>MQAGPSGSSQSDSEAILPSFLAILRSSSPISIPTQTLLGAITHYLSTLQRPLLTELVETISTSSSLWNSPGIPLEEIRNAIRVSVPTKIALIEDETKEVYFAQSRKRRRARIWLKDVLNPINDVESCETRLQYLVSLLEGVSDVSNVDWGAERVRLEEEVVLGLADALDRESSSGMMMLYVAMPNIDVSRLSALDMAELSPRIHSSLVELVKFKSGQKLQKEAPIISRALARSFDVLEHGGPTSQHNAWETMRSFCMEIRGVGEALEKECNGHVEATQWDGHKTAFFSFLLPASAILDLSLRDKGNSAWEINGLPRSADMAIQLLLALASFSYLTDVSSGGFENYHRVLYGNLDILAAHGGTTGVDELFREVTNGRTMTDARAAFVLLLGDELVHQLGSRCVDTLLPLAEKHAHRPEHRASFEAAHAFLLSLLGSASKTLDTTIPQADFFDSLISQHLHILTKQAKRGGITSDQIKQAFPLVVEAASRRSPSSVQLCVDYLKNLPDSQERKLIQVIIAPHMPAGELSEYLDSLARVIMSTPKDSEERLELARRAFEMVIKDMGDDVKEIGVEWWMKWRSEFEGRSGSDQGFARSRL</sequence>
<dbReference type="PANTHER" id="PTHR39214:SF1">
    <property type="entry name" value="MICROBODY (PEROXISOME) BIOGENESIS PROTEIN PEROXIN 8 (EUROFUNG)"/>
    <property type="match status" value="1"/>
</dbReference>
<dbReference type="EMBL" id="JBCAWK010000009">
    <property type="protein sequence ID" value="KAK8849513.1"/>
    <property type="molecule type" value="Genomic_DNA"/>
</dbReference>
<name>A0AAW0YW70_9TREE</name>
<comment type="caution">
    <text evidence="1">The sequence shown here is derived from an EMBL/GenBank/DDBJ whole genome shotgun (WGS) entry which is preliminary data.</text>
</comment>
<evidence type="ECO:0000313" key="1">
    <source>
        <dbReference type="EMBL" id="KAK8849513.1"/>
    </source>
</evidence>